<keyword evidence="2" id="KW-1185">Reference proteome</keyword>
<dbReference type="Gene3D" id="1.20.120.330">
    <property type="entry name" value="Nucleotidyltransferases domain 2"/>
    <property type="match status" value="1"/>
</dbReference>
<evidence type="ECO:0000313" key="1">
    <source>
        <dbReference type="EMBL" id="OXG08610.1"/>
    </source>
</evidence>
<dbReference type="RefSeq" id="WP_089478278.1">
    <property type="nucleotide sequence ID" value="NZ_MUGS01000005.1"/>
</dbReference>
<evidence type="ECO:0008006" key="3">
    <source>
        <dbReference type="Google" id="ProtNLM"/>
    </source>
</evidence>
<dbReference type="SUPFAM" id="SSF81593">
    <property type="entry name" value="Nucleotidyltransferase substrate binding subunit/domain"/>
    <property type="match status" value="1"/>
</dbReference>
<dbReference type="Proteomes" id="UP000214684">
    <property type="component" value="Unassembled WGS sequence"/>
</dbReference>
<gene>
    <name evidence="1" type="ORF">B0A64_04065</name>
</gene>
<dbReference type="EMBL" id="MUGS01000005">
    <property type="protein sequence ID" value="OXG08610.1"/>
    <property type="molecule type" value="Genomic_DNA"/>
</dbReference>
<name>A0A227PFB0_9FLAO</name>
<accession>A0A227PFB0</accession>
<dbReference type="OrthoDB" id="1338360at2"/>
<evidence type="ECO:0000313" key="2">
    <source>
        <dbReference type="Proteomes" id="UP000214684"/>
    </source>
</evidence>
<protein>
    <recommendedName>
        <fullName evidence="3">HEPN domain-containing protein</fullName>
    </recommendedName>
</protein>
<dbReference type="AlphaFoldDB" id="A0A227PFB0"/>
<proteinExistence type="predicted"/>
<sequence>MSNSHKFFERCSISASLNDLAYRDYIAARFLLNNEFILQGLTLASTAVEKYLKSILVYHSTEKKNYRYHFDNIEKLKNVLSNIYDIDASFDPVFLSILRKAYKIRYYDHLKEPILIGIYLNQFIGEFDAAIHDLEIFIMKRQNGNSRFTNYWRAIDKEDPNLFKNNYLLNQQDKKEFMETPGFAFSIHIQAGTSAIGFEKTVKSKEIAAKYEGYLAAFEEFQQEWEIK</sequence>
<reference evidence="1 2" key="1">
    <citation type="submission" date="2016-11" db="EMBL/GenBank/DDBJ databases">
        <title>Whole genomes of Flavobacteriaceae.</title>
        <authorList>
            <person name="Stine C."/>
            <person name="Li C."/>
            <person name="Tadesse D."/>
        </authorList>
    </citation>
    <scope>NUCLEOTIDE SEQUENCE [LARGE SCALE GENOMIC DNA]</scope>
    <source>
        <strain evidence="1 2">DSM 24704</strain>
    </source>
</reference>
<organism evidence="1 2">
    <name type="scientific">Flavobacterium araucananum</name>
    <dbReference type="NCBI Taxonomy" id="946678"/>
    <lineage>
        <taxon>Bacteria</taxon>
        <taxon>Pseudomonadati</taxon>
        <taxon>Bacteroidota</taxon>
        <taxon>Flavobacteriia</taxon>
        <taxon>Flavobacteriales</taxon>
        <taxon>Flavobacteriaceae</taxon>
        <taxon>Flavobacterium</taxon>
    </lineage>
</organism>
<comment type="caution">
    <text evidence="1">The sequence shown here is derived from an EMBL/GenBank/DDBJ whole genome shotgun (WGS) entry which is preliminary data.</text>
</comment>